<sequence>MTGEHDIAVLMVTLDPVLDAETWVFVTLDDRERADGIAARMRFEEAEGTTLIVSEAVALAEGLDAVFPSRMITLNVHSALDAVGFLAPIANRLAAEGMGVNPVAGFFHDHLFIPAHRADDAMRTLLEMRDAARDGMSG</sequence>
<dbReference type="Proteomes" id="UP000198914">
    <property type="component" value="Unassembled WGS sequence"/>
</dbReference>
<dbReference type="AlphaFoldDB" id="A0A1H3PK96"/>
<keyword evidence="3" id="KW-1185">Reference proteome</keyword>
<protein>
    <recommendedName>
        <fullName evidence="1">DUF2241 domain-containing protein</fullName>
    </recommendedName>
</protein>
<dbReference type="SUPFAM" id="SSF55021">
    <property type="entry name" value="ACT-like"/>
    <property type="match status" value="2"/>
</dbReference>
<dbReference type="Gene3D" id="3.30.2130.10">
    <property type="entry name" value="VC0802-like"/>
    <property type="match status" value="1"/>
</dbReference>
<dbReference type="STRING" id="1244108.SAMN05444004_10520"/>
<organism evidence="2 3">
    <name type="scientific">Jannaschia faecimaris</name>
    <dbReference type="NCBI Taxonomy" id="1244108"/>
    <lineage>
        <taxon>Bacteria</taxon>
        <taxon>Pseudomonadati</taxon>
        <taxon>Pseudomonadota</taxon>
        <taxon>Alphaproteobacteria</taxon>
        <taxon>Rhodobacterales</taxon>
        <taxon>Roseobacteraceae</taxon>
        <taxon>Jannaschia</taxon>
    </lineage>
</organism>
<dbReference type="Pfam" id="PF10000">
    <property type="entry name" value="ACT_3"/>
    <property type="match status" value="1"/>
</dbReference>
<dbReference type="PANTHER" id="PTHR39199:SF1">
    <property type="entry name" value="BLR5128 PROTEIN"/>
    <property type="match status" value="1"/>
</dbReference>
<evidence type="ECO:0000313" key="3">
    <source>
        <dbReference type="Proteomes" id="UP000198914"/>
    </source>
</evidence>
<dbReference type="InterPro" id="IPR045865">
    <property type="entry name" value="ACT-like_dom_sf"/>
</dbReference>
<reference evidence="3" key="1">
    <citation type="submission" date="2016-10" db="EMBL/GenBank/DDBJ databases">
        <authorList>
            <person name="Varghese N."/>
            <person name="Submissions S."/>
        </authorList>
    </citation>
    <scope>NUCLEOTIDE SEQUENCE [LARGE SCALE GENOMIC DNA]</scope>
    <source>
        <strain evidence="3">DSM 100420</strain>
    </source>
</reference>
<dbReference type="EMBL" id="FNPX01000005">
    <property type="protein sequence ID" value="SDZ00869.1"/>
    <property type="molecule type" value="Genomic_DNA"/>
</dbReference>
<dbReference type="RefSeq" id="WP_092644423.1">
    <property type="nucleotide sequence ID" value="NZ_FNPX01000005.1"/>
</dbReference>
<accession>A0A1H3PK96</accession>
<dbReference type="PANTHER" id="PTHR39199">
    <property type="entry name" value="BLR5128 PROTEIN"/>
    <property type="match status" value="1"/>
</dbReference>
<feature type="domain" description="DUF2241" evidence="1">
    <location>
        <begin position="2"/>
        <end position="70"/>
    </location>
</feature>
<dbReference type="OrthoDB" id="517867at2"/>
<name>A0A1H3PK96_9RHOB</name>
<proteinExistence type="predicted"/>
<dbReference type="InterPro" id="IPR018717">
    <property type="entry name" value="DUF2241"/>
</dbReference>
<gene>
    <name evidence="2" type="ORF">SAMN05444004_10520</name>
</gene>
<evidence type="ECO:0000313" key="2">
    <source>
        <dbReference type="EMBL" id="SDZ00869.1"/>
    </source>
</evidence>
<evidence type="ECO:0000259" key="1">
    <source>
        <dbReference type="Pfam" id="PF10000"/>
    </source>
</evidence>